<accession>A0A7W7QV36</accession>
<evidence type="ECO:0000313" key="2">
    <source>
        <dbReference type="EMBL" id="MBB4920312.1"/>
    </source>
</evidence>
<protein>
    <recommendedName>
        <fullName evidence="1">DUF6879 domain-containing protein</fullName>
    </recommendedName>
</protein>
<dbReference type="Proteomes" id="UP000552644">
    <property type="component" value="Unassembled WGS sequence"/>
</dbReference>
<dbReference type="Pfam" id="PF21806">
    <property type="entry name" value="DUF6879"/>
    <property type="match status" value="1"/>
</dbReference>
<proteinExistence type="predicted"/>
<evidence type="ECO:0000259" key="1">
    <source>
        <dbReference type="Pfam" id="PF21806"/>
    </source>
</evidence>
<reference evidence="2 3" key="1">
    <citation type="submission" date="2020-08" db="EMBL/GenBank/DDBJ databases">
        <title>Genomic Encyclopedia of Type Strains, Phase III (KMG-III): the genomes of soil and plant-associated and newly described type strains.</title>
        <authorList>
            <person name="Whitman W."/>
        </authorList>
    </citation>
    <scope>NUCLEOTIDE SEQUENCE [LARGE SCALE GENOMIC DNA]</scope>
    <source>
        <strain evidence="2 3">CECT 8840</strain>
    </source>
</reference>
<dbReference type="AlphaFoldDB" id="A0A7W7QV36"/>
<name>A0A7W7QV36_9ACTN</name>
<keyword evidence="3" id="KW-1185">Reference proteome</keyword>
<evidence type="ECO:0000313" key="3">
    <source>
        <dbReference type="Proteomes" id="UP000552644"/>
    </source>
</evidence>
<dbReference type="RefSeq" id="WP_184724292.1">
    <property type="nucleotide sequence ID" value="NZ_JACHJP010000013.1"/>
</dbReference>
<dbReference type="EMBL" id="JACHJP010000013">
    <property type="protein sequence ID" value="MBB4920312.1"/>
    <property type="molecule type" value="Genomic_DNA"/>
</dbReference>
<dbReference type="InterPro" id="IPR049244">
    <property type="entry name" value="DUF6879"/>
</dbReference>
<sequence length="109" mass="12626">MRRARVVTEPFSDYIRWEHEGTPLNLELGEDIRWLPRHRIPAGAVLPVDGNDWWMVDNTEVIVGRFDADGQPTERELVTDPTVVAQCARVRDLLWWLATPHADYRPPVV</sequence>
<organism evidence="2 3">
    <name type="scientific">Streptosporangium saharense</name>
    <dbReference type="NCBI Taxonomy" id="1706840"/>
    <lineage>
        <taxon>Bacteria</taxon>
        <taxon>Bacillati</taxon>
        <taxon>Actinomycetota</taxon>
        <taxon>Actinomycetes</taxon>
        <taxon>Streptosporangiales</taxon>
        <taxon>Streptosporangiaceae</taxon>
        <taxon>Streptosporangium</taxon>
    </lineage>
</organism>
<comment type="caution">
    <text evidence="2">The sequence shown here is derived from an EMBL/GenBank/DDBJ whole genome shotgun (WGS) entry which is preliminary data.</text>
</comment>
<feature type="domain" description="DUF6879" evidence="1">
    <location>
        <begin position="1"/>
        <end position="105"/>
    </location>
</feature>
<gene>
    <name evidence="2" type="ORF">FHS44_007461</name>
</gene>